<organism evidence="9 10">
    <name type="scientific">Natranaerobius thermophilus (strain ATCC BAA-1301 / DSM 18059 / JW/NM-WN-LF)</name>
    <dbReference type="NCBI Taxonomy" id="457570"/>
    <lineage>
        <taxon>Bacteria</taxon>
        <taxon>Bacillati</taxon>
        <taxon>Bacillota</taxon>
        <taxon>Clostridia</taxon>
        <taxon>Natranaerobiales</taxon>
        <taxon>Natranaerobiaceae</taxon>
        <taxon>Natranaerobius</taxon>
    </lineage>
</organism>
<evidence type="ECO:0000256" key="5">
    <source>
        <dbReference type="ARBA" id="ARBA00022801"/>
    </source>
</evidence>
<comment type="similarity">
    <text evidence="2">Belongs to the peptidase S9A family.</text>
</comment>
<reference evidence="9 10" key="1">
    <citation type="submission" date="2008-04" db="EMBL/GenBank/DDBJ databases">
        <title>Complete sequence of chromosome of Natranaerobius thermophilus JW/NM-WN-LF.</title>
        <authorList>
            <consortium name="US DOE Joint Genome Institute"/>
            <person name="Copeland A."/>
            <person name="Lucas S."/>
            <person name="Lapidus A."/>
            <person name="Glavina del Rio T."/>
            <person name="Dalin E."/>
            <person name="Tice H."/>
            <person name="Bruce D."/>
            <person name="Goodwin L."/>
            <person name="Pitluck S."/>
            <person name="Chertkov O."/>
            <person name="Brettin T."/>
            <person name="Detter J.C."/>
            <person name="Han C."/>
            <person name="Kuske C.R."/>
            <person name="Schmutz J."/>
            <person name="Larimer F."/>
            <person name="Land M."/>
            <person name="Hauser L."/>
            <person name="Kyrpides N."/>
            <person name="Lykidis A."/>
            <person name="Mesbah N.M."/>
            <person name="Wiegel J."/>
        </authorList>
    </citation>
    <scope>NUCLEOTIDE SEQUENCE [LARGE SCALE GENOMIC DNA]</scope>
    <source>
        <strain evidence="10">ATCC BAA-1301 / DSM 18059 / JW/NM-WN-LF</strain>
    </source>
</reference>
<dbReference type="PANTHER" id="PTHR42881">
    <property type="entry name" value="PROLYL ENDOPEPTIDASE"/>
    <property type="match status" value="1"/>
</dbReference>
<dbReference type="InterPro" id="IPR001375">
    <property type="entry name" value="Peptidase_S9_cat"/>
</dbReference>
<dbReference type="GO" id="GO:0070012">
    <property type="term" value="F:oligopeptidase activity"/>
    <property type="evidence" value="ECO:0007669"/>
    <property type="project" value="TreeGrafter"/>
</dbReference>
<dbReference type="PANTHER" id="PTHR42881:SF2">
    <property type="entry name" value="PROLYL ENDOPEPTIDASE"/>
    <property type="match status" value="1"/>
</dbReference>
<dbReference type="KEGG" id="nth:Nther_1967"/>
<dbReference type="STRING" id="457570.Nther_1967"/>
<gene>
    <name evidence="9" type="ordered locus">Nther_1967</name>
</gene>
<dbReference type="InParanoid" id="B2A6K4"/>
<name>B2A6K4_NATTJ</name>
<dbReference type="Gene3D" id="3.40.50.1820">
    <property type="entry name" value="alpha/beta hydrolase"/>
    <property type="match status" value="1"/>
</dbReference>
<dbReference type="OrthoDB" id="9801421at2"/>
<dbReference type="PRINTS" id="PR00862">
    <property type="entry name" value="PROLIGOPTASE"/>
</dbReference>
<dbReference type="InterPro" id="IPR002471">
    <property type="entry name" value="Pept_S9_AS"/>
</dbReference>
<accession>B2A6K4</accession>
<proteinExistence type="inferred from homology"/>
<reference evidence="9 10" key="2">
    <citation type="journal article" date="2011" name="J. Bacteriol.">
        <title>Complete genome sequence of the anaerobic, halophilic alkalithermophile Natranaerobius thermophilus JW/NM-WN-LF.</title>
        <authorList>
            <person name="Zhao B."/>
            <person name="Mesbah N.M."/>
            <person name="Dalin E."/>
            <person name="Goodwin L."/>
            <person name="Nolan M."/>
            <person name="Pitluck S."/>
            <person name="Chertkov O."/>
            <person name="Brettin T.S."/>
            <person name="Han J."/>
            <person name="Larimer F.W."/>
            <person name="Land M.L."/>
            <person name="Hauser L."/>
            <person name="Kyrpides N."/>
            <person name="Wiegel J."/>
        </authorList>
    </citation>
    <scope>NUCLEOTIDE SEQUENCE [LARGE SCALE GENOMIC DNA]</scope>
    <source>
        <strain evidence="10">ATCC BAA-1301 / DSM 18059 / JW/NM-WN-LF</strain>
    </source>
</reference>
<feature type="domain" description="Peptidase S9A N-terminal" evidence="8">
    <location>
        <begin position="5"/>
        <end position="398"/>
    </location>
</feature>
<keyword evidence="5 9" id="KW-0378">Hydrolase</keyword>
<dbReference type="GO" id="GO:0005829">
    <property type="term" value="C:cytosol"/>
    <property type="evidence" value="ECO:0007669"/>
    <property type="project" value="TreeGrafter"/>
</dbReference>
<evidence type="ECO:0000256" key="6">
    <source>
        <dbReference type="ARBA" id="ARBA00022825"/>
    </source>
</evidence>
<evidence type="ECO:0000256" key="4">
    <source>
        <dbReference type="ARBA" id="ARBA00022670"/>
    </source>
</evidence>
<dbReference type="PROSITE" id="PS00708">
    <property type="entry name" value="PRO_ENDOPEP_SER"/>
    <property type="match status" value="1"/>
</dbReference>
<dbReference type="Pfam" id="PF02897">
    <property type="entry name" value="Peptidase_S9_N"/>
    <property type="match status" value="1"/>
</dbReference>
<dbReference type="Pfam" id="PF00326">
    <property type="entry name" value="Peptidase_S9"/>
    <property type="match status" value="1"/>
</dbReference>
<evidence type="ECO:0000259" key="7">
    <source>
        <dbReference type="Pfam" id="PF00326"/>
    </source>
</evidence>
<evidence type="ECO:0000313" key="10">
    <source>
        <dbReference type="Proteomes" id="UP000001683"/>
    </source>
</evidence>
<dbReference type="Gene3D" id="2.130.10.120">
    <property type="entry name" value="Prolyl oligopeptidase, N-terminal domain"/>
    <property type="match status" value="1"/>
</dbReference>
<dbReference type="FunFam" id="3.40.50.1820:FF:000005">
    <property type="entry name" value="Prolyl endopeptidase"/>
    <property type="match status" value="1"/>
</dbReference>
<keyword evidence="4" id="KW-0645">Protease</keyword>
<evidence type="ECO:0000259" key="8">
    <source>
        <dbReference type="Pfam" id="PF02897"/>
    </source>
</evidence>
<dbReference type="EC" id="3.4.21.26" evidence="3"/>
<evidence type="ECO:0000256" key="2">
    <source>
        <dbReference type="ARBA" id="ARBA00005228"/>
    </source>
</evidence>
<dbReference type="Proteomes" id="UP000001683">
    <property type="component" value="Chromosome"/>
</dbReference>
<evidence type="ECO:0000256" key="1">
    <source>
        <dbReference type="ARBA" id="ARBA00001070"/>
    </source>
</evidence>
<feature type="domain" description="Peptidase S9 prolyl oligopeptidase catalytic" evidence="7">
    <location>
        <begin position="457"/>
        <end position="670"/>
    </location>
</feature>
<dbReference type="InterPro" id="IPR023302">
    <property type="entry name" value="Pept_S9A_N"/>
</dbReference>
<dbReference type="InterPro" id="IPR029058">
    <property type="entry name" value="AB_hydrolase_fold"/>
</dbReference>
<keyword evidence="6" id="KW-0720">Serine protease</keyword>
<dbReference type="SUPFAM" id="SSF50993">
    <property type="entry name" value="Peptidase/esterase 'gauge' domain"/>
    <property type="match status" value="1"/>
</dbReference>
<dbReference type="GO" id="GO:0004252">
    <property type="term" value="F:serine-type endopeptidase activity"/>
    <property type="evidence" value="ECO:0007669"/>
    <property type="project" value="UniProtKB-EC"/>
</dbReference>
<comment type="catalytic activity">
    <reaction evidence="1">
        <text>Hydrolysis of Pro-|-Xaa &gt;&gt; Ala-|-Xaa in oligopeptides.</text>
        <dbReference type="EC" id="3.4.21.26"/>
    </reaction>
</comment>
<evidence type="ECO:0000313" key="9">
    <source>
        <dbReference type="EMBL" id="ACB85537.1"/>
    </source>
</evidence>
<dbReference type="SUPFAM" id="SSF53474">
    <property type="entry name" value="alpha/beta-Hydrolases"/>
    <property type="match status" value="1"/>
</dbReference>
<dbReference type="InterPro" id="IPR002470">
    <property type="entry name" value="Peptidase_S9A"/>
</dbReference>
<dbReference type="InterPro" id="IPR051167">
    <property type="entry name" value="Prolyl_oligopep/macrocyclase"/>
</dbReference>
<dbReference type="HOGENOM" id="CLU_011290_1_1_9"/>
<dbReference type="EMBL" id="CP001034">
    <property type="protein sequence ID" value="ACB85537.1"/>
    <property type="molecule type" value="Genomic_DNA"/>
</dbReference>
<sequence length="670" mass="77143">MSSKNSRIVVEDFHGTKVYDPYRWLEDEKAPEVKEWREREQEQTKNFLEGDLKTKVKQRLEKLYSFPQLYIPVKKGQRYFYQYHDGLQNQPVLYFREANEDKEKLLVDPNKFSDDGTTAITVFFPSDDGKLLAYSLSRKGSDWQEIYIINVETGEKYPETIQYCRFTNVAWSKDNLGFYYSRFPNPEGVAEEDQNKYNKVYYHKIGRDQSNDELIYEDNHDKELVFNPFLTHDGEYICLFVRKGTDPRNGFYIKKADSEDNFTKLFPQGEAMYKPMGIIGNTFYFLSDKQAPKGKIIAVDLNNQTQKTVIAETDKIISDAAVINNHLVLVYQDHGSHLVNIFNLDGVKVDQITLADYASISGLSGQPNDPEMFIAYNTLLRPTTILRYTFDGESEIYKTPEISYELRDFESKQIFYESKDGTQVPMFLIYKKGLELNGNNPALIFGYGGFKISMNPRFSPANIKWIEEGGIFAIACIRGGNEYGEDWHRQGMLLNKQNVFDDFIAAGEWLIDNNYTRKDKLAITGRSNGGLLVAACMTQRPDLYGAVVCGVPVIDMLRFHKFTIGRYWIPEYGDPDNDPQAFENLYSYSPLHNISKGEVYPHTLVLTADTDDRVVPAHALKFVRALKDNAKNNQDIFLRMEKKAGHGLGKPIGKRIEEDADWLSFLLKVL</sequence>
<dbReference type="RefSeq" id="WP_012448396.1">
    <property type="nucleotide sequence ID" value="NC_010718.1"/>
</dbReference>
<dbReference type="GO" id="GO:0006508">
    <property type="term" value="P:proteolysis"/>
    <property type="evidence" value="ECO:0007669"/>
    <property type="project" value="UniProtKB-KW"/>
</dbReference>
<evidence type="ECO:0000256" key="3">
    <source>
        <dbReference type="ARBA" id="ARBA00011897"/>
    </source>
</evidence>
<keyword evidence="10" id="KW-1185">Reference proteome</keyword>
<protein>
    <recommendedName>
        <fullName evidence="3">prolyl oligopeptidase</fullName>
        <ecNumber evidence="3">3.4.21.26</ecNumber>
    </recommendedName>
</protein>
<dbReference type="eggNOG" id="COG1505">
    <property type="taxonomic scope" value="Bacteria"/>
</dbReference>
<dbReference type="AlphaFoldDB" id="B2A6K4"/>